<gene>
    <name evidence="3" type="ORF">PPRIM_AZ9-3.1.T0510077</name>
</gene>
<dbReference type="OMA" id="PIPSRWP"/>
<evidence type="ECO:0000313" key="4">
    <source>
        <dbReference type="Proteomes" id="UP000688137"/>
    </source>
</evidence>
<protein>
    <recommendedName>
        <fullName evidence="5">Transmembrane protein</fullName>
    </recommendedName>
</protein>
<sequence>MQNIELFSNDQDEAILSERNEQEQFQSESSKEDDNSSDSIQNEEEQEMNPKESQTSTFPEQQIIKDETKKKDIKETCLEKIKSYIGFGHSDLFQNERIGSIFFLPIPSRWPLKIQVTIAQIIIAFTSLSLFVGVQQIGENILFNTVQQWTKNNVSQLLQKQICEITIDFVQILIKTQENDIQLINVTLSLIQSESLRYKDILYKIDNQIPNSSKNYVTNGGIIDQYTLNIATYSLLKDQQISENKIRTYLSINNIMYYNYQTLGSNFIWIFDDGFLMQYPGVNVTDIKKFNEYRLQMYNSRRNLSHIPLEYTYDPVLNQILQREVLPIMDINNKQIGLIFCERKPFLLYILFYQIAINNQYNYTLFLFSQENDILYYEEQEYKINIEEFQQLLKTMNTDDSKLKKINISQFLFESTSVFSYFELYQGDLSNQEFILAYCNYQGLYFGIFQPTFLANEEVEFQKIKYYQKIDSFNKQLIPIALSIPIIYIIFCVFYMVRYIKPLQRITEYADQLLQKSQNFDEKQFEKQFNNSKGDDLIQQLTSLFAKLMGNLNKSKQLKKQEIIDFYNKQTYPKNQKSRDVTPIINQVKKIKLDQIVRDPGVLQFPNLDD</sequence>
<organism evidence="3 4">
    <name type="scientific">Paramecium primaurelia</name>
    <dbReference type="NCBI Taxonomy" id="5886"/>
    <lineage>
        <taxon>Eukaryota</taxon>
        <taxon>Sar</taxon>
        <taxon>Alveolata</taxon>
        <taxon>Ciliophora</taxon>
        <taxon>Intramacronucleata</taxon>
        <taxon>Oligohymenophorea</taxon>
        <taxon>Peniculida</taxon>
        <taxon>Parameciidae</taxon>
        <taxon>Paramecium</taxon>
    </lineage>
</organism>
<feature type="transmembrane region" description="Helical" evidence="2">
    <location>
        <begin position="477"/>
        <end position="497"/>
    </location>
</feature>
<evidence type="ECO:0008006" key="5">
    <source>
        <dbReference type="Google" id="ProtNLM"/>
    </source>
</evidence>
<evidence type="ECO:0000313" key="3">
    <source>
        <dbReference type="EMBL" id="CAD8073491.1"/>
    </source>
</evidence>
<evidence type="ECO:0000256" key="2">
    <source>
        <dbReference type="SAM" id="Phobius"/>
    </source>
</evidence>
<keyword evidence="4" id="KW-1185">Reference proteome</keyword>
<reference evidence="3" key="1">
    <citation type="submission" date="2021-01" db="EMBL/GenBank/DDBJ databases">
        <authorList>
            <consortium name="Genoscope - CEA"/>
            <person name="William W."/>
        </authorList>
    </citation>
    <scope>NUCLEOTIDE SEQUENCE</scope>
</reference>
<proteinExistence type="predicted"/>
<feature type="region of interest" description="Disordered" evidence="1">
    <location>
        <begin position="1"/>
        <end position="65"/>
    </location>
</feature>
<accession>A0A8S1M6Q6</accession>
<comment type="caution">
    <text evidence="3">The sequence shown here is derived from an EMBL/GenBank/DDBJ whole genome shotgun (WGS) entry which is preliminary data.</text>
</comment>
<name>A0A8S1M6Q6_PARPR</name>
<keyword evidence="2" id="KW-0812">Transmembrane</keyword>
<dbReference type="Proteomes" id="UP000688137">
    <property type="component" value="Unassembled WGS sequence"/>
</dbReference>
<dbReference type="AlphaFoldDB" id="A0A8S1M6Q6"/>
<keyword evidence="2" id="KW-1133">Transmembrane helix</keyword>
<evidence type="ECO:0000256" key="1">
    <source>
        <dbReference type="SAM" id="MobiDB-lite"/>
    </source>
</evidence>
<keyword evidence="2" id="KW-0472">Membrane</keyword>
<dbReference type="EMBL" id="CAJJDM010000051">
    <property type="protein sequence ID" value="CAD8073491.1"/>
    <property type="molecule type" value="Genomic_DNA"/>
</dbReference>